<dbReference type="OrthoDB" id="592504at2759"/>
<reference evidence="2" key="1">
    <citation type="submission" date="2020-07" db="EMBL/GenBank/DDBJ databases">
        <title>Genome sequence and genetic diversity analysis of an under-domesticated orphan crop, white fonio (Digitaria exilis).</title>
        <authorList>
            <person name="Bennetzen J.L."/>
            <person name="Chen S."/>
            <person name="Ma X."/>
            <person name="Wang X."/>
            <person name="Yssel A.E.J."/>
            <person name="Chaluvadi S.R."/>
            <person name="Johnson M."/>
            <person name="Gangashetty P."/>
            <person name="Hamidou F."/>
            <person name="Sanogo M.D."/>
            <person name="Zwaenepoel A."/>
            <person name="Wallace J."/>
            <person name="Van De Peer Y."/>
            <person name="Van Deynze A."/>
        </authorList>
    </citation>
    <scope>NUCLEOTIDE SEQUENCE</scope>
    <source>
        <tissue evidence="2">Leaves</tissue>
    </source>
</reference>
<dbReference type="Pfam" id="PF07762">
    <property type="entry name" value="DUF1618"/>
    <property type="match status" value="1"/>
</dbReference>
<evidence type="ECO:0000313" key="3">
    <source>
        <dbReference type="Proteomes" id="UP000636709"/>
    </source>
</evidence>
<dbReference type="Proteomes" id="UP000636709">
    <property type="component" value="Unassembled WGS sequence"/>
</dbReference>
<keyword evidence="3" id="KW-1185">Reference proteome</keyword>
<sequence>MMPLRRLLGFSAAVSGGLRCRLLSTAAAHQPWAMIYLTMLVDSPAPRASLQLAAPPCASNILVPAHLVDPPPLPDPDSDTVRLSFGGLVRAASADGLLLLQFTDFCGTAPVVARHGSDRTRALVGIHRDPDTTRFVLNPLSGQIVRLPDIDGTKKTMYCDDIGILTQSESPHWPPGRYAVAILNEDEDDDGGKQRFVMRRFLSETGKWDKLAALPSPLPLGRRMSISQEAVAFAGRLWWVDVSCGAVSADPFSDRPDLRFVELPKGSVTEPVEEEHDLGRYRRIGVSEGRLRYAEVSQQEPFMLSSFVLDDDGGNGWKLEHQVVLSRLSAVEHISWRETPRIGVVDPLNASVMHLTSGNLVLAVDMGREKALGCSIILGDAPDSLTGFLKPCVLPPWLGSCKIPNAGNLSHGFFEIHACLIPELMYLPIL</sequence>
<accession>A0A835BP33</accession>
<dbReference type="PANTHER" id="PTHR33086">
    <property type="entry name" value="OS05G0468200 PROTEIN-RELATED"/>
    <property type="match status" value="1"/>
</dbReference>
<dbReference type="AlphaFoldDB" id="A0A835BP33"/>
<gene>
    <name evidence="2" type="ORF">HU200_031890</name>
</gene>
<organism evidence="2 3">
    <name type="scientific">Digitaria exilis</name>
    <dbReference type="NCBI Taxonomy" id="1010633"/>
    <lineage>
        <taxon>Eukaryota</taxon>
        <taxon>Viridiplantae</taxon>
        <taxon>Streptophyta</taxon>
        <taxon>Embryophyta</taxon>
        <taxon>Tracheophyta</taxon>
        <taxon>Spermatophyta</taxon>
        <taxon>Magnoliopsida</taxon>
        <taxon>Liliopsida</taxon>
        <taxon>Poales</taxon>
        <taxon>Poaceae</taxon>
        <taxon>PACMAD clade</taxon>
        <taxon>Panicoideae</taxon>
        <taxon>Panicodae</taxon>
        <taxon>Paniceae</taxon>
        <taxon>Anthephorinae</taxon>
        <taxon>Digitaria</taxon>
    </lineage>
</organism>
<proteinExistence type="predicted"/>
<protein>
    <recommendedName>
        <fullName evidence="1">DUF1618 domain-containing protein</fullName>
    </recommendedName>
</protein>
<dbReference type="EMBL" id="JACEFO010001777">
    <property type="protein sequence ID" value="KAF8703798.1"/>
    <property type="molecule type" value="Genomic_DNA"/>
</dbReference>
<evidence type="ECO:0000313" key="2">
    <source>
        <dbReference type="EMBL" id="KAF8703798.1"/>
    </source>
</evidence>
<name>A0A835BP33_9POAL</name>
<evidence type="ECO:0000259" key="1">
    <source>
        <dbReference type="Pfam" id="PF07762"/>
    </source>
</evidence>
<feature type="domain" description="DUF1618" evidence="1">
    <location>
        <begin position="239"/>
        <end position="333"/>
    </location>
</feature>
<comment type="caution">
    <text evidence="2">The sequence shown here is derived from an EMBL/GenBank/DDBJ whole genome shotgun (WGS) entry which is preliminary data.</text>
</comment>
<dbReference type="PANTHER" id="PTHR33086:SF98">
    <property type="entry name" value="OS05G0468200 PROTEIN"/>
    <property type="match status" value="1"/>
</dbReference>
<dbReference type="InterPro" id="IPR011676">
    <property type="entry name" value="DUF1618"/>
</dbReference>